<evidence type="ECO:0000313" key="4">
    <source>
        <dbReference type="EMBL" id="MFL0266875.1"/>
    </source>
</evidence>
<dbReference type="Proteomes" id="UP001623661">
    <property type="component" value="Unassembled WGS sequence"/>
</dbReference>
<feature type="DNA-binding region" description="H-T-H motif" evidence="2">
    <location>
        <begin position="29"/>
        <end position="48"/>
    </location>
</feature>
<dbReference type="InterPro" id="IPR001647">
    <property type="entry name" value="HTH_TetR"/>
</dbReference>
<evidence type="ECO:0000259" key="3">
    <source>
        <dbReference type="PROSITE" id="PS50977"/>
    </source>
</evidence>
<gene>
    <name evidence="4" type="ORF">ACJDUH_02080</name>
</gene>
<dbReference type="PRINTS" id="PR00455">
    <property type="entry name" value="HTHTETR"/>
</dbReference>
<evidence type="ECO:0000313" key="5">
    <source>
        <dbReference type="Proteomes" id="UP001623661"/>
    </source>
</evidence>
<dbReference type="SUPFAM" id="SSF46689">
    <property type="entry name" value="Homeodomain-like"/>
    <property type="match status" value="1"/>
</dbReference>
<evidence type="ECO:0000256" key="1">
    <source>
        <dbReference type="ARBA" id="ARBA00023125"/>
    </source>
</evidence>
<sequence length="188" mass="21689">MPKIIKDVEKTIRNSAVELFIEHSYTDVDMKMISKKSGVAVGTLYNYYGNKKQLYLSILKESWQNTFNKLDVISELAISSREKLRKFISTLYEDIQERNGLGKILINTSADELKEDKEIKDLKGILILKVENFLYNLDKVDNLSICSNINTKLTESLLITTLVMYELHPKDKEENITFLVEFIGLSIK</sequence>
<comment type="caution">
    <text evidence="4">The sequence shown here is derived from an EMBL/GenBank/DDBJ whole genome shotgun (WGS) entry which is preliminary data.</text>
</comment>
<dbReference type="Gene3D" id="1.10.357.10">
    <property type="entry name" value="Tetracycline Repressor, domain 2"/>
    <property type="match status" value="1"/>
</dbReference>
<dbReference type="PANTHER" id="PTHR43479:SF11">
    <property type="entry name" value="ACREF_ENVCD OPERON REPRESSOR-RELATED"/>
    <property type="match status" value="1"/>
</dbReference>
<proteinExistence type="predicted"/>
<organism evidence="4 5">
    <name type="scientific">Candidatus Clostridium radicumherbarum</name>
    <dbReference type="NCBI Taxonomy" id="3381662"/>
    <lineage>
        <taxon>Bacteria</taxon>
        <taxon>Bacillati</taxon>
        <taxon>Bacillota</taxon>
        <taxon>Clostridia</taxon>
        <taxon>Eubacteriales</taxon>
        <taxon>Clostridiaceae</taxon>
        <taxon>Clostridium</taxon>
    </lineage>
</organism>
<protein>
    <submittedName>
        <fullName evidence="4">TetR/AcrR family transcriptional regulator</fullName>
    </submittedName>
</protein>
<name>A0ABW8TPK1_9CLOT</name>
<dbReference type="Pfam" id="PF00440">
    <property type="entry name" value="TetR_N"/>
    <property type="match status" value="1"/>
</dbReference>
<dbReference type="InterPro" id="IPR009057">
    <property type="entry name" value="Homeodomain-like_sf"/>
</dbReference>
<reference evidence="4 5" key="1">
    <citation type="submission" date="2024-11" db="EMBL/GenBank/DDBJ databases">
        <authorList>
            <person name="Heng Y.C."/>
            <person name="Lim A.C.H."/>
            <person name="Lee J.K.Y."/>
            <person name="Kittelmann S."/>
        </authorList>
    </citation>
    <scope>NUCLEOTIDE SEQUENCE [LARGE SCALE GENOMIC DNA]</scope>
    <source>
        <strain evidence="4 5">WILCCON 0202</strain>
    </source>
</reference>
<evidence type="ECO:0000256" key="2">
    <source>
        <dbReference type="PROSITE-ProRule" id="PRU00335"/>
    </source>
</evidence>
<dbReference type="EMBL" id="JBJHZY010000001">
    <property type="protein sequence ID" value="MFL0266875.1"/>
    <property type="molecule type" value="Genomic_DNA"/>
</dbReference>
<dbReference type="RefSeq" id="WP_406763494.1">
    <property type="nucleotide sequence ID" value="NZ_JBJHZY010000001.1"/>
</dbReference>
<dbReference type="PROSITE" id="PS50977">
    <property type="entry name" value="HTH_TETR_2"/>
    <property type="match status" value="1"/>
</dbReference>
<dbReference type="InterPro" id="IPR050624">
    <property type="entry name" value="HTH-type_Tx_Regulator"/>
</dbReference>
<keyword evidence="5" id="KW-1185">Reference proteome</keyword>
<accession>A0ABW8TPK1</accession>
<dbReference type="PANTHER" id="PTHR43479">
    <property type="entry name" value="ACREF/ENVCD OPERON REPRESSOR-RELATED"/>
    <property type="match status" value="1"/>
</dbReference>
<keyword evidence="1 2" id="KW-0238">DNA-binding</keyword>
<feature type="domain" description="HTH tetR-type" evidence="3">
    <location>
        <begin position="6"/>
        <end position="66"/>
    </location>
</feature>